<dbReference type="AlphaFoldDB" id="A0A378LA02"/>
<protein>
    <recommendedName>
        <fullName evidence="2">PPM-type phosphatase domain-containing protein</fullName>
    </recommendedName>
</protein>
<evidence type="ECO:0000256" key="1">
    <source>
        <dbReference type="SAM" id="Coils"/>
    </source>
</evidence>
<evidence type="ECO:0000313" key="3">
    <source>
        <dbReference type="EMBL" id="KTD80790.1"/>
    </source>
</evidence>
<dbReference type="InterPro" id="IPR001932">
    <property type="entry name" value="PPM-type_phosphatase-like_dom"/>
</dbReference>
<dbReference type="EMBL" id="UGOY01000001">
    <property type="protein sequence ID" value="STY23524.1"/>
    <property type="molecule type" value="Genomic_DNA"/>
</dbReference>
<keyword evidence="1" id="KW-0175">Coiled coil</keyword>
<reference evidence="3 5" key="1">
    <citation type="submission" date="2015-11" db="EMBL/GenBank/DDBJ databases">
        <title>Genomic analysis of 38 Legionella species identifies large and diverse effector repertoires.</title>
        <authorList>
            <person name="Burstein D."/>
            <person name="Amaro F."/>
            <person name="Zusman T."/>
            <person name="Lifshitz Z."/>
            <person name="Cohen O."/>
            <person name="Gilbert J.A."/>
            <person name="Pupko T."/>
            <person name="Shuman H.A."/>
            <person name="Segal G."/>
        </authorList>
    </citation>
    <scope>NUCLEOTIDE SEQUENCE [LARGE SCALE GENOMIC DNA]</scope>
    <source>
        <strain evidence="3 5">SC-18-C9</strain>
    </source>
</reference>
<name>A0A378LA02_9GAMM</name>
<gene>
    <name evidence="3" type="ORF">Lstg_0017</name>
    <name evidence="4" type="ORF">NCTC11991_02132</name>
</gene>
<dbReference type="Proteomes" id="UP000054820">
    <property type="component" value="Unassembled WGS sequence"/>
</dbReference>
<accession>A0A378LA02</accession>
<dbReference type="SUPFAM" id="SSF81606">
    <property type="entry name" value="PP2C-like"/>
    <property type="match status" value="1"/>
</dbReference>
<evidence type="ECO:0000313" key="6">
    <source>
        <dbReference type="Proteomes" id="UP000255110"/>
    </source>
</evidence>
<dbReference type="PROSITE" id="PS51746">
    <property type="entry name" value="PPM_2"/>
    <property type="match status" value="1"/>
</dbReference>
<proteinExistence type="predicted"/>
<evidence type="ECO:0000259" key="2">
    <source>
        <dbReference type="PROSITE" id="PS51746"/>
    </source>
</evidence>
<dbReference type="EMBL" id="LNYZ01000001">
    <property type="protein sequence ID" value="KTD80790.1"/>
    <property type="molecule type" value="Genomic_DNA"/>
</dbReference>
<dbReference type="Gene3D" id="3.60.40.10">
    <property type="entry name" value="PPM-type phosphatase domain"/>
    <property type="match status" value="1"/>
</dbReference>
<reference evidence="4 6" key="2">
    <citation type="submission" date="2018-06" db="EMBL/GenBank/DDBJ databases">
        <authorList>
            <consortium name="Pathogen Informatics"/>
            <person name="Doyle S."/>
        </authorList>
    </citation>
    <scope>NUCLEOTIDE SEQUENCE [LARGE SCALE GENOMIC DNA]</scope>
    <source>
        <strain evidence="4 6">NCTC11991</strain>
    </source>
</reference>
<evidence type="ECO:0000313" key="4">
    <source>
        <dbReference type="EMBL" id="STY23524.1"/>
    </source>
</evidence>
<dbReference type="Proteomes" id="UP000255110">
    <property type="component" value="Unassembled WGS sequence"/>
</dbReference>
<keyword evidence="5" id="KW-1185">Reference proteome</keyword>
<sequence length="765" mass="85610">MSQIKIDGYNFAAPGDTKKRQGPIGLAKIQGAWGKPPQMQLQTRQEDHVSGEKMPGFNLLSDQEQEFALKETTRIMQEKYGDKQEVGSTLTSLVAWKDPKTNKLHGVTSNVGDSLTFFVIIGADGKVRFEKQLNTLHENKDRSKIKIGVSRSIGDKEQEINGLKHDPDITREAIPLQEGDRVFAIAASDGISTENKFFNTPELTSTDIAQTLSEFVAKNPSCGPDDIAEALISKAYAGGKGSVDNIGLVVAEVGEEPISLVAADGHGGETELGEKGEDVSKAIAENFHSQLKTQMKLVKPQAYVDALREGNYQVAANLGRLLFDRYVPLNDGNTLEADDVTPLMASLLAETDITIDDMVRIQHGASFFSSDAEAEARYYMTQMGAGAITLFSNELKVQKENKDKSPQAIRQMIRDEINKATAGPYKEKNAAQEVKVMITNVEKSQEIEDWAQERMTPQRVFAYAVGHLIKDNVKQIRAAGNLLNSYLNNIIDNINRAEPELNKDAERLQTEMDEIKEKLQMLGKKRGELPQEDFLAQKGKLDEAFKLKRDSRLVILSSISEANSRKRMIEDELLLLCTKPEKFKDKRVLEEHIRGFLEEMMKGTSTNELLTSLPVEAPLQNVYQQIESYLDILNNNPVAEPDKNPKLLIAYNARKEAAENIRLIIKTSGSRSPQETLERLEKNVKVIENNRPGIVELGPVDWLKAKVKEFRAWINQTIDPLKSAKTEVKELRKNSGFFETAKKEFEEIRKEHEAKPEEGRKSTLS</sequence>
<evidence type="ECO:0000313" key="5">
    <source>
        <dbReference type="Proteomes" id="UP000054820"/>
    </source>
</evidence>
<feature type="domain" description="PPM-type phosphatase" evidence="2">
    <location>
        <begin position="23"/>
        <end position="253"/>
    </location>
</feature>
<organism evidence="4 6">
    <name type="scientific">Legionella steigerwaltii</name>
    <dbReference type="NCBI Taxonomy" id="460"/>
    <lineage>
        <taxon>Bacteria</taxon>
        <taxon>Pseudomonadati</taxon>
        <taxon>Pseudomonadota</taxon>
        <taxon>Gammaproteobacteria</taxon>
        <taxon>Legionellales</taxon>
        <taxon>Legionellaceae</taxon>
        <taxon>Legionella</taxon>
    </lineage>
</organism>
<feature type="coiled-coil region" evidence="1">
    <location>
        <begin position="491"/>
        <end position="525"/>
    </location>
</feature>
<dbReference type="InterPro" id="IPR036457">
    <property type="entry name" value="PPM-type-like_dom_sf"/>
</dbReference>